<proteinExistence type="predicted"/>
<name>A0A1F7JCF9_9BACT</name>
<organism evidence="2 3">
    <name type="scientific">Candidatus Roizmanbacteria bacterium RIFCSPLOWO2_02_FULL_36_11</name>
    <dbReference type="NCBI Taxonomy" id="1802071"/>
    <lineage>
        <taxon>Bacteria</taxon>
        <taxon>Candidatus Roizmaniibacteriota</taxon>
    </lineage>
</organism>
<dbReference type="AlphaFoldDB" id="A0A1F7JCF9"/>
<feature type="transmembrane region" description="Helical" evidence="1">
    <location>
        <begin position="321"/>
        <end position="344"/>
    </location>
</feature>
<keyword evidence="1" id="KW-0812">Transmembrane</keyword>
<evidence type="ECO:0000313" key="2">
    <source>
        <dbReference type="EMBL" id="OGK53296.1"/>
    </source>
</evidence>
<gene>
    <name evidence="2" type="ORF">A3H78_03255</name>
</gene>
<reference evidence="2 3" key="1">
    <citation type="journal article" date="2016" name="Nat. Commun.">
        <title>Thousands of microbial genomes shed light on interconnected biogeochemical processes in an aquifer system.</title>
        <authorList>
            <person name="Anantharaman K."/>
            <person name="Brown C.T."/>
            <person name="Hug L.A."/>
            <person name="Sharon I."/>
            <person name="Castelle C.J."/>
            <person name="Probst A.J."/>
            <person name="Thomas B.C."/>
            <person name="Singh A."/>
            <person name="Wilkins M.J."/>
            <person name="Karaoz U."/>
            <person name="Brodie E.L."/>
            <person name="Williams K.H."/>
            <person name="Hubbard S.S."/>
            <person name="Banfield J.F."/>
        </authorList>
    </citation>
    <scope>NUCLEOTIDE SEQUENCE [LARGE SCALE GENOMIC DNA]</scope>
</reference>
<dbReference type="Proteomes" id="UP000177418">
    <property type="component" value="Unassembled WGS sequence"/>
</dbReference>
<dbReference type="EMBL" id="MGAV01000021">
    <property type="protein sequence ID" value="OGK53296.1"/>
    <property type="molecule type" value="Genomic_DNA"/>
</dbReference>
<protein>
    <submittedName>
        <fullName evidence="2">Uncharacterized protein</fullName>
    </submittedName>
</protein>
<accession>A0A1F7JCF9</accession>
<evidence type="ECO:0000256" key="1">
    <source>
        <dbReference type="SAM" id="Phobius"/>
    </source>
</evidence>
<keyword evidence="1" id="KW-0472">Membrane</keyword>
<comment type="caution">
    <text evidence="2">The sequence shown here is derived from an EMBL/GenBank/DDBJ whole genome shotgun (WGS) entry which is preliminary data.</text>
</comment>
<evidence type="ECO:0000313" key="3">
    <source>
        <dbReference type="Proteomes" id="UP000177418"/>
    </source>
</evidence>
<keyword evidence="1" id="KW-1133">Transmembrane helix</keyword>
<sequence length="697" mass="78375">MFNFLKKDQLSESEIYFGLVLKENEGIGMILKVDKRSKRLSVIKEHKIAFTDGWERLTEDVDQTLYELEKVTKTQTKKIIFFLYSHLIDQKSKKIEKPYLDKIKKITENLDLKAVGFIEYHEAIALYLEKKEEAPLTSIIIELDKPVITLFVYKGGELFFSESIAKTENLVSDMEILMSKINGEIILPSRIILYDSTRLISESEKIMAHKWDERLFIQIPRVEIMSADHLLQALIEAFSAQVFDDAQIEEVLEKDDSDLMGFIVSQDINDIKNAPQTKTIVEPSNPMIAPPNIILDSIAKRIKGVVINLKSMSGRLGQKKIYLLMSIAVIGIMIVLFCSSLYFFHTGSVTLFFDEVSEAKEFRIKGHLTNSGIVEGISIEEQSKTVEISDNIDTSGEKIIGEKASGIVAVYNKEKNEKTLKKGSVLVSTNGIKFALDDDIKVASASESLTSEGNILTVTGKNKVQITAADIGSKANLKKGEKLKIEDFSENIVFALVETDLTGGSEKSIKTVSKDDIAKLKEKINKKAVTENKISTPQDVNKKIINSLTSVTSILDTYSHEVGEEANSISLKTKVKLVFYVFNEEDLKKVIVNSLKSSISDDYEIISTNLAYSITSAKKEEGRFTFYLKTTAKLAKKIDKERLIESLLGTSVEESKSRLKENQKIKKIDINIQSPIPILQSRMPFFKEHIKISVKSI</sequence>